<dbReference type="EMBL" id="OIVN01002970">
    <property type="protein sequence ID" value="SPD07849.1"/>
    <property type="molecule type" value="Genomic_DNA"/>
</dbReference>
<reference evidence="2" key="1">
    <citation type="submission" date="2018-02" db="EMBL/GenBank/DDBJ databases">
        <authorList>
            <person name="Cohen D.B."/>
            <person name="Kent A.D."/>
        </authorList>
    </citation>
    <scope>NUCLEOTIDE SEQUENCE</scope>
</reference>
<feature type="region of interest" description="Disordered" evidence="1">
    <location>
        <begin position="177"/>
        <end position="198"/>
    </location>
</feature>
<evidence type="ECO:0000256" key="1">
    <source>
        <dbReference type="SAM" id="MobiDB-lite"/>
    </source>
</evidence>
<dbReference type="AlphaFoldDB" id="A0A2N9H8D0"/>
<proteinExistence type="predicted"/>
<protein>
    <submittedName>
        <fullName evidence="2">Uncharacterized protein</fullName>
    </submittedName>
</protein>
<gene>
    <name evidence="2" type="ORF">FSB_LOCUS35731</name>
</gene>
<name>A0A2N9H8D0_FAGSY</name>
<organism evidence="2">
    <name type="scientific">Fagus sylvatica</name>
    <name type="common">Beechnut</name>
    <dbReference type="NCBI Taxonomy" id="28930"/>
    <lineage>
        <taxon>Eukaryota</taxon>
        <taxon>Viridiplantae</taxon>
        <taxon>Streptophyta</taxon>
        <taxon>Embryophyta</taxon>
        <taxon>Tracheophyta</taxon>
        <taxon>Spermatophyta</taxon>
        <taxon>Magnoliopsida</taxon>
        <taxon>eudicotyledons</taxon>
        <taxon>Gunneridae</taxon>
        <taxon>Pentapetalae</taxon>
        <taxon>rosids</taxon>
        <taxon>fabids</taxon>
        <taxon>Fagales</taxon>
        <taxon>Fagaceae</taxon>
        <taxon>Fagus</taxon>
    </lineage>
</organism>
<evidence type="ECO:0000313" key="2">
    <source>
        <dbReference type="EMBL" id="SPD07849.1"/>
    </source>
</evidence>
<accession>A0A2N9H8D0</accession>
<sequence length="198" mass="21884">MFTRPAPPHFRSPDRGLPSLDLRKLHHHGTPLRPIYHLVVEPPPLDAARAPRADGNSSISVHAPPRLANSITESSKLRFMKEAPPSEFTTSDLSSAAKIALIEACTRLHAPMRRRQLSPHAPIRPARVMHAWHAPTRGWHTPSATCLSTVSPSQHATSACTSAKKKKKVKNLVRRNGAFYGPNSSSRPLWSRLEAKFS</sequence>